<dbReference type="AlphaFoldDB" id="A0A3B6RAK2"/>
<dbReference type="FunFam" id="1.10.10.10:FF:000322">
    <property type="entry name" value="Probable disease resistance protein At1g63360"/>
    <property type="match status" value="1"/>
</dbReference>
<evidence type="ECO:0000256" key="1">
    <source>
        <dbReference type="ARBA" id="ARBA00022737"/>
    </source>
</evidence>
<dbReference type="Gramene" id="TraesCS7A03G0043300.1">
    <property type="protein sequence ID" value="TraesCS7A03G0043300.1.CDS1"/>
    <property type="gene ID" value="TraesCS7A03G0043300"/>
</dbReference>
<dbReference type="EnsemblPlants" id="TraesCS7A02G021100.1">
    <property type="protein sequence ID" value="TraesCS7A02G021100.1.cds1"/>
    <property type="gene ID" value="TraesCS7A02G021100"/>
</dbReference>
<dbReference type="Gene3D" id="3.80.10.10">
    <property type="entry name" value="Ribonuclease Inhibitor"/>
    <property type="match status" value="4"/>
</dbReference>
<keyword evidence="1" id="KW-0677">Repeat</keyword>
<keyword evidence="7" id="KW-1185">Reference proteome</keyword>
<dbReference type="Pfam" id="PF25019">
    <property type="entry name" value="LRR_R13L1-DRL21"/>
    <property type="match status" value="1"/>
</dbReference>
<dbReference type="SUPFAM" id="SSF52058">
    <property type="entry name" value="L domain-like"/>
    <property type="match status" value="1"/>
</dbReference>
<evidence type="ECO:0000259" key="4">
    <source>
        <dbReference type="Pfam" id="PF23559"/>
    </source>
</evidence>
<feature type="domain" description="Disease resistance protein At4g27190-like leucine-rich repeats" evidence="3">
    <location>
        <begin position="556"/>
        <end position="704"/>
    </location>
</feature>
<dbReference type="GO" id="GO:0042742">
    <property type="term" value="P:defense response to bacterium"/>
    <property type="evidence" value="ECO:0007669"/>
    <property type="project" value="UniProtKB-ARBA"/>
</dbReference>
<evidence type="ECO:0000259" key="3">
    <source>
        <dbReference type="Pfam" id="PF23247"/>
    </source>
</evidence>
<feature type="domain" description="Disease resistance protein winged helix" evidence="4">
    <location>
        <begin position="24"/>
        <end position="96"/>
    </location>
</feature>
<dbReference type="Pfam" id="PF23247">
    <property type="entry name" value="LRR_RPS2"/>
    <property type="match status" value="1"/>
</dbReference>
<dbReference type="GO" id="GO:0002758">
    <property type="term" value="P:innate immune response-activating signaling pathway"/>
    <property type="evidence" value="ECO:0007669"/>
    <property type="project" value="UniProtKB-ARBA"/>
</dbReference>
<dbReference type="Pfam" id="PF23559">
    <property type="entry name" value="WHD_DRP"/>
    <property type="match status" value="1"/>
</dbReference>
<reference evidence="6" key="2">
    <citation type="submission" date="2018-10" db="UniProtKB">
        <authorList>
            <consortium name="EnsemblPlants"/>
        </authorList>
    </citation>
    <scope>IDENTIFICATION</scope>
</reference>
<name>A0A3B6RAK2_WHEAT</name>
<protein>
    <recommendedName>
        <fullName evidence="8">NB-ARC domain-containing protein</fullName>
    </recommendedName>
</protein>
<dbReference type="GO" id="GO:0009626">
    <property type="term" value="P:plant-type hypersensitive response"/>
    <property type="evidence" value="ECO:0007669"/>
    <property type="project" value="UniProtKB-ARBA"/>
</dbReference>
<dbReference type="Gene3D" id="1.10.10.10">
    <property type="entry name" value="Winged helix-like DNA-binding domain superfamily/Winged helix DNA-binding domain"/>
    <property type="match status" value="1"/>
</dbReference>
<dbReference type="InterPro" id="IPR036388">
    <property type="entry name" value="WH-like_DNA-bd_sf"/>
</dbReference>
<dbReference type="Proteomes" id="UP000019116">
    <property type="component" value="Chromosome 7A"/>
</dbReference>
<evidence type="ECO:0000259" key="5">
    <source>
        <dbReference type="Pfam" id="PF25019"/>
    </source>
</evidence>
<keyword evidence="2" id="KW-0611">Plant defense</keyword>
<dbReference type="InterPro" id="IPR032675">
    <property type="entry name" value="LRR_dom_sf"/>
</dbReference>
<evidence type="ECO:0000313" key="6">
    <source>
        <dbReference type="EnsemblPlants" id="TraesCS7A02G021100.1.cds1"/>
    </source>
</evidence>
<dbReference type="SUPFAM" id="SSF52047">
    <property type="entry name" value="RNI-like"/>
    <property type="match status" value="1"/>
</dbReference>
<dbReference type="OrthoDB" id="8954335at2759"/>
<dbReference type="InterPro" id="IPR056789">
    <property type="entry name" value="LRR_R13L1-DRL21"/>
</dbReference>
<dbReference type="PANTHER" id="PTHR47186">
    <property type="entry name" value="LEUCINE-RICH REPEAT-CONTAINING PROTEIN 57"/>
    <property type="match status" value="1"/>
</dbReference>
<proteinExistence type="predicted"/>
<feature type="domain" description="R13L1/DRL21-like LRR repeat region" evidence="5">
    <location>
        <begin position="273"/>
        <end position="403"/>
    </location>
</feature>
<dbReference type="SMR" id="A0A3B6RAK2"/>
<dbReference type="Gramene" id="TraesCS7A02G021100.1">
    <property type="protein sequence ID" value="TraesCS7A02G021100.1.cds1"/>
    <property type="gene ID" value="TraesCS7A02G021100"/>
</dbReference>
<dbReference type="STRING" id="4565.A0A3B6RAK2"/>
<evidence type="ECO:0008006" key="8">
    <source>
        <dbReference type="Google" id="ProtNLM"/>
    </source>
</evidence>
<dbReference type="PANTHER" id="PTHR47186:SF3">
    <property type="entry name" value="OS09G0267800 PROTEIN"/>
    <property type="match status" value="1"/>
</dbReference>
<dbReference type="InterPro" id="IPR057135">
    <property type="entry name" value="At4g27190-like_LRR"/>
</dbReference>
<sequence length="711" mass="80854">MPILKLSYKHLSSEMKQCFAFCAVFPKDHEMEKEMLIQLWMANGFIQTGTLDLKQKGELIFDELVWRSFLQDKKESTNFHINGFSCKMHDLMHDLAKSVTDECASIEELTQQKALLKDVCHMHISKAELKQINWLCKGRTCLRTLLAPTNSHKDFKELLHISVSLRALHFRPYSIALCKSINAKHLRFLDLSGSSIISLPDSICALYNLQTLRLLRCYMLHQLPENMARLRKLINLYLFGCDSLRSMAPNFGVLNNLQILTTFVVDTGEGLGIEQLKDLQHLSNRLELLNLNKIKSGENAKEANLTQKQNVSELLFSWDQEIDDGPKDMACNVEEVLQCLEPHSNIQKLEISGYGGLEISQWMRKPQMFDCLRELKISNCPRCKSIPVVWLSESLEVLFLQRMDNLTTLCTNLSVEAGGRITTLQIFPRLKKLLLLELPNLEMWAENCVGEPTVSLVMFPMLQELTIRNCPTLASIPVIPVVSELKIVGVHSTAVNLVLMSICLGSWPFLISLTVGYGEDMPMLPLDAHQSHGERPLEKLKYLYLEGCNSLVRSSELSRSQLMVWKCFQLVESLTISGCWDLFHWPTEGLRSLYCLRSLCIRYCHYLEGNTSSSEEETLPLCLEELMISGCRNVVALPSNLGKLAKLRSLSLFDCTCLKALPDGMCGLSSLRKLEIWNCPGMEEFPHGLLERLPGLEDLTIYDCPELLRRC</sequence>
<evidence type="ECO:0000256" key="2">
    <source>
        <dbReference type="ARBA" id="ARBA00022821"/>
    </source>
</evidence>
<organism evidence="6">
    <name type="scientific">Triticum aestivum</name>
    <name type="common">Wheat</name>
    <dbReference type="NCBI Taxonomy" id="4565"/>
    <lineage>
        <taxon>Eukaryota</taxon>
        <taxon>Viridiplantae</taxon>
        <taxon>Streptophyta</taxon>
        <taxon>Embryophyta</taxon>
        <taxon>Tracheophyta</taxon>
        <taxon>Spermatophyta</taxon>
        <taxon>Magnoliopsida</taxon>
        <taxon>Liliopsida</taxon>
        <taxon>Poales</taxon>
        <taxon>Poaceae</taxon>
        <taxon>BOP clade</taxon>
        <taxon>Pooideae</taxon>
        <taxon>Triticodae</taxon>
        <taxon>Triticeae</taxon>
        <taxon>Triticinae</taxon>
        <taxon>Triticum</taxon>
    </lineage>
</organism>
<dbReference type="InterPro" id="IPR058922">
    <property type="entry name" value="WHD_DRP"/>
</dbReference>
<reference evidence="6" key="1">
    <citation type="submission" date="2018-08" db="EMBL/GenBank/DDBJ databases">
        <authorList>
            <person name="Rossello M."/>
        </authorList>
    </citation>
    <scope>NUCLEOTIDE SEQUENCE [LARGE SCALE GENOMIC DNA]</scope>
    <source>
        <strain evidence="6">cv. Chinese Spring</strain>
    </source>
</reference>
<evidence type="ECO:0000313" key="7">
    <source>
        <dbReference type="Proteomes" id="UP000019116"/>
    </source>
</evidence>
<dbReference type="PaxDb" id="4565-Traes_7DS_BD39A85FC.1"/>
<accession>A0A3B6RAK2</accession>